<name>A0AAW0WK30_CHEQU</name>
<protein>
    <submittedName>
        <fullName evidence="2">Uncharacterized protein</fullName>
    </submittedName>
</protein>
<feature type="compositionally biased region" description="Basic and acidic residues" evidence="1">
    <location>
        <begin position="30"/>
        <end position="53"/>
    </location>
</feature>
<keyword evidence="3" id="KW-1185">Reference proteome</keyword>
<comment type="caution">
    <text evidence="2">The sequence shown here is derived from an EMBL/GenBank/DDBJ whole genome shotgun (WGS) entry which is preliminary data.</text>
</comment>
<organism evidence="2 3">
    <name type="scientific">Cherax quadricarinatus</name>
    <name type="common">Australian red claw crayfish</name>
    <dbReference type="NCBI Taxonomy" id="27406"/>
    <lineage>
        <taxon>Eukaryota</taxon>
        <taxon>Metazoa</taxon>
        <taxon>Ecdysozoa</taxon>
        <taxon>Arthropoda</taxon>
        <taxon>Crustacea</taxon>
        <taxon>Multicrustacea</taxon>
        <taxon>Malacostraca</taxon>
        <taxon>Eumalacostraca</taxon>
        <taxon>Eucarida</taxon>
        <taxon>Decapoda</taxon>
        <taxon>Pleocyemata</taxon>
        <taxon>Astacidea</taxon>
        <taxon>Parastacoidea</taxon>
        <taxon>Parastacidae</taxon>
        <taxon>Cherax</taxon>
    </lineage>
</organism>
<sequence>MLALQDGVYLWSREVIQGTRGSQHITGMSDPKRDRDSDRDSLTDWTLVDREGTPEDISNDGAQQEEDEDGAESTITPEGATAQGEDEEEEDDVEESEGGSEEEALSDDLVSLGQKVQEIKGESIKASLVIRYERISKKTPAFLVSVSNPHFSKGLPAMSLKSS</sequence>
<dbReference type="Proteomes" id="UP001445076">
    <property type="component" value="Unassembled WGS sequence"/>
</dbReference>
<feature type="compositionally biased region" description="Acidic residues" evidence="1">
    <location>
        <begin position="84"/>
        <end position="106"/>
    </location>
</feature>
<accession>A0AAW0WK30</accession>
<evidence type="ECO:0000256" key="1">
    <source>
        <dbReference type="SAM" id="MobiDB-lite"/>
    </source>
</evidence>
<feature type="region of interest" description="Disordered" evidence="1">
    <location>
        <begin position="19"/>
        <end position="111"/>
    </location>
</feature>
<evidence type="ECO:0000313" key="3">
    <source>
        <dbReference type="Proteomes" id="UP001445076"/>
    </source>
</evidence>
<proteinExistence type="predicted"/>
<reference evidence="2 3" key="1">
    <citation type="journal article" date="2024" name="BMC Genomics">
        <title>Genome assembly of redclaw crayfish (Cherax quadricarinatus) provides insights into its immune adaptation and hypoxia tolerance.</title>
        <authorList>
            <person name="Liu Z."/>
            <person name="Zheng J."/>
            <person name="Li H."/>
            <person name="Fang K."/>
            <person name="Wang S."/>
            <person name="He J."/>
            <person name="Zhou D."/>
            <person name="Weng S."/>
            <person name="Chi M."/>
            <person name="Gu Z."/>
            <person name="He J."/>
            <person name="Li F."/>
            <person name="Wang M."/>
        </authorList>
    </citation>
    <scope>NUCLEOTIDE SEQUENCE [LARGE SCALE GENOMIC DNA]</scope>
    <source>
        <strain evidence="2">ZL_2023a</strain>
    </source>
</reference>
<dbReference type="AlphaFoldDB" id="A0AAW0WK30"/>
<evidence type="ECO:0000313" key="2">
    <source>
        <dbReference type="EMBL" id="KAK8727759.1"/>
    </source>
</evidence>
<dbReference type="EMBL" id="JARKIK010000074">
    <property type="protein sequence ID" value="KAK8727759.1"/>
    <property type="molecule type" value="Genomic_DNA"/>
</dbReference>
<gene>
    <name evidence="2" type="ORF">OTU49_009447</name>
</gene>